<proteinExistence type="predicted"/>
<evidence type="ECO:0000313" key="3">
    <source>
        <dbReference type="Proteomes" id="UP000549911"/>
    </source>
</evidence>
<accession>A0A7Y9H323</accession>
<organism evidence="2 3">
    <name type="scientific">Nocardioides cavernae</name>
    <dbReference type="NCBI Taxonomy" id="1921566"/>
    <lineage>
        <taxon>Bacteria</taxon>
        <taxon>Bacillati</taxon>
        <taxon>Actinomycetota</taxon>
        <taxon>Actinomycetes</taxon>
        <taxon>Propionibacteriales</taxon>
        <taxon>Nocardioidaceae</taxon>
        <taxon>Nocardioides</taxon>
    </lineage>
</organism>
<gene>
    <name evidence="2" type="ORF">F4692_002176</name>
</gene>
<dbReference type="AlphaFoldDB" id="A0A7Y9H323"/>
<reference evidence="2 3" key="1">
    <citation type="submission" date="2020-07" db="EMBL/GenBank/DDBJ databases">
        <authorList>
            <person name="Partida-Martinez L."/>
            <person name="Huntemann M."/>
            <person name="Clum A."/>
            <person name="Wang J."/>
            <person name="Palaniappan K."/>
            <person name="Ritter S."/>
            <person name="Chen I.-M."/>
            <person name="Stamatis D."/>
            <person name="Reddy T."/>
            <person name="O'Malley R."/>
            <person name="Daum C."/>
            <person name="Shapiro N."/>
            <person name="Ivanova N."/>
            <person name="Kyrpides N."/>
            <person name="Woyke T."/>
        </authorList>
    </citation>
    <scope>NUCLEOTIDE SEQUENCE [LARGE SCALE GENOMIC DNA]</scope>
    <source>
        <strain evidence="2 3">AT2.17</strain>
    </source>
</reference>
<protein>
    <recommendedName>
        <fullName evidence="4">Oxalate:formate antiporter</fullName>
    </recommendedName>
</protein>
<keyword evidence="1" id="KW-1133">Transmembrane helix</keyword>
<evidence type="ECO:0008006" key="4">
    <source>
        <dbReference type="Google" id="ProtNLM"/>
    </source>
</evidence>
<sequence>MSADDTTPPNASTPTTTSPVVVALAWLLVGVPLLYGLWQTLVKASALFTG</sequence>
<evidence type="ECO:0000256" key="1">
    <source>
        <dbReference type="SAM" id="Phobius"/>
    </source>
</evidence>
<dbReference type="Proteomes" id="UP000549911">
    <property type="component" value="Unassembled WGS sequence"/>
</dbReference>
<evidence type="ECO:0000313" key="2">
    <source>
        <dbReference type="EMBL" id="NYE37043.1"/>
    </source>
</evidence>
<comment type="caution">
    <text evidence="2">The sequence shown here is derived from an EMBL/GenBank/DDBJ whole genome shotgun (WGS) entry which is preliminary data.</text>
</comment>
<keyword evidence="1" id="KW-0812">Transmembrane</keyword>
<reference evidence="2 3" key="2">
    <citation type="submission" date="2020-08" db="EMBL/GenBank/DDBJ databases">
        <title>The Agave Microbiome: Exploring the role of microbial communities in plant adaptations to desert environments.</title>
        <authorList>
            <person name="Partida-Martinez L.P."/>
        </authorList>
    </citation>
    <scope>NUCLEOTIDE SEQUENCE [LARGE SCALE GENOMIC DNA]</scope>
    <source>
        <strain evidence="2 3">AT2.17</strain>
    </source>
</reference>
<feature type="transmembrane region" description="Helical" evidence="1">
    <location>
        <begin position="20"/>
        <end position="38"/>
    </location>
</feature>
<dbReference type="EMBL" id="JACCBW010000002">
    <property type="protein sequence ID" value="NYE37043.1"/>
    <property type="molecule type" value="Genomic_DNA"/>
</dbReference>
<dbReference type="RefSeq" id="WP_179619643.1">
    <property type="nucleotide sequence ID" value="NZ_JACCBW010000002.1"/>
</dbReference>
<keyword evidence="3" id="KW-1185">Reference proteome</keyword>
<keyword evidence="1" id="KW-0472">Membrane</keyword>
<name>A0A7Y9H323_9ACTN</name>